<dbReference type="RefSeq" id="WP_163494900.1">
    <property type="nucleotide sequence ID" value="NZ_CP048711.1"/>
</dbReference>
<dbReference type="AlphaFoldDB" id="A0A6C0U595"/>
<dbReference type="KEGG" id="kim:G3T16_09320"/>
<dbReference type="Proteomes" id="UP000477680">
    <property type="component" value="Chromosome"/>
</dbReference>
<dbReference type="NCBIfam" id="NF002542">
    <property type="entry name" value="PRK02101.1-3"/>
    <property type="match status" value="1"/>
</dbReference>
<dbReference type="GO" id="GO:0005829">
    <property type="term" value="C:cytosol"/>
    <property type="evidence" value="ECO:0007669"/>
    <property type="project" value="TreeGrafter"/>
</dbReference>
<evidence type="ECO:0000313" key="2">
    <source>
        <dbReference type="EMBL" id="QIB65575.1"/>
    </source>
</evidence>
<evidence type="ECO:0000313" key="3">
    <source>
        <dbReference type="Proteomes" id="UP000477680"/>
    </source>
</evidence>
<dbReference type="NCBIfam" id="NF002541">
    <property type="entry name" value="PRK02101.1-1"/>
    <property type="match status" value="1"/>
</dbReference>
<dbReference type="EMBL" id="CP048711">
    <property type="protein sequence ID" value="QIB65575.1"/>
    <property type="molecule type" value="Genomic_DNA"/>
</dbReference>
<dbReference type="PANTHER" id="PTHR30283">
    <property type="entry name" value="PEROXIDE STRESS RESPONSE PROTEIN YAAA"/>
    <property type="match status" value="1"/>
</dbReference>
<sequence>MLTLVSPAKTLDFDTAPGTRKSTQPAFLEQSASLVADARRLSPEDIRELMGVSETIANLNYQRFQNWTTPFNLDNAKQAILAFRGDVYSGLDADTLNSGQLGFAQRHLRILSGLYGLLRPLDLIQPYRLEMGLKFANSGGANLYQFWGDRITRALNGQLGRSGSRVLVNLASNEYFKAVQPRAVDGEIITPVFKDLKNGAYKVISFYAKKARGQMARYIVEQELNDVDGLLEFSAGGYRYNKKESGPREPVFTRKAPLA</sequence>
<comment type="similarity">
    <text evidence="1">Belongs to the UPF0246 family.</text>
</comment>
<dbReference type="PANTHER" id="PTHR30283:SF4">
    <property type="entry name" value="PEROXIDE STRESS RESISTANCE PROTEIN YAAA"/>
    <property type="match status" value="1"/>
</dbReference>
<gene>
    <name evidence="2" type="primary">yaaA</name>
    <name evidence="2" type="ORF">G3T16_09320</name>
</gene>
<reference evidence="2 3" key="1">
    <citation type="submission" date="2020-02" db="EMBL/GenBank/DDBJ databases">
        <title>Genome sequencing for Kineobactrum sp. M2.</title>
        <authorList>
            <person name="Park S.-J."/>
        </authorList>
    </citation>
    <scope>NUCLEOTIDE SEQUENCE [LARGE SCALE GENOMIC DNA]</scope>
    <source>
        <strain evidence="2 3">M2</strain>
    </source>
</reference>
<name>A0A6C0U595_9GAMM</name>
<dbReference type="GO" id="GO:0033194">
    <property type="term" value="P:response to hydroperoxide"/>
    <property type="evidence" value="ECO:0007669"/>
    <property type="project" value="TreeGrafter"/>
</dbReference>
<keyword evidence="3" id="KW-1185">Reference proteome</keyword>
<protein>
    <recommendedName>
        <fullName evidence="1">UPF0246 protein G3T16_09320</fullName>
    </recommendedName>
</protein>
<organism evidence="2 3">
    <name type="scientific">Kineobactrum salinum</name>
    <dbReference type="NCBI Taxonomy" id="2708301"/>
    <lineage>
        <taxon>Bacteria</taxon>
        <taxon>Pseudomonadati</taxon>
        <taxon>Pseudomonadota</taxon>
        <taxon>Gammaproteobacteria</taxon>
        <taxon>Cellvibrionales</taxon>
        <taxon>Halieaceae</taxon>
        <taxon>Kineobactrum</taxon>
    </lineage>
</organism>
<dbReference type="HAMAP" id="MF_00652">
    <property type="entry name" value="UPF0246"/>
    <property type="match status" value="1"/>
</dbReference>
<evidence type="ECO:0000256" key="1">
    <source>
        <dbReference type="HAMAP-Rule" id="MF_00652"/>
    </source>
</evidence>
<dbReference type="InterPro" id="IPR005583">
    <property type="entry name" value="YaaA"/>
</dbReference>
<dbReference type="Pfam" id="PF03883">
    <property type="entry name" value="H2O2_YaaD"/>
    <property type="match status" value="1"/>
</dbReference>
<proteinExistence type="inferred from homology"/>
<accession>A0A6C0U595</accession>